<name>A0ABP8QFZ5_9GAMM</name>
<dbReference type="InterPro" id="IPR011009">
    <property type="entry name" value="Kinase-like_dom_sf"/>
</dbReference>
<dbReference type="RefSeq" id="WP_345013450.1">
    <property type="nucleotide sequence ID" value="NZ_BAABFC010000016.1"/>
</dbReference>
<evidence type="ECO:0000313" key="3">
    <source>
        <dbReference type="Proteomes" id="UP001501321"/>
    </source>
</evidence>
<gene>
    <name evidence="2" type="ORF">GCM10023095_24250</name>
</gene>
<dbReference type="EMBL" id="BAABFC010000016">
    <property type="protein sequence ID" value="GAA4501296.1"/>
    <property type="molecule type" value="Genomic_DNA"/>
</dbReference>
<sequence length="272" mass="30378">MLPNRFAGADCRLLSQTPLARCYQMRHQGERFFVRQAIGSHQFLGIDHYKVQRLQHLAADAGLAPALHYVNPHSGLFISHWLGDDNWTQRNLSPLSLAQGLGGLLARVHALPTAGLPEAALRLDIGLRLQHYLSRVCRRDPRITPCYEQARHRLSLLPEVPLVVCHHDVHPGNLLGELPWLVDWEYAALGDPAFELALCWVTNDFDPAAGAQLLGAYVAAGGQVEAERLTNLLPVARLLILLWSQLLWEKFGDDTFSGLVSQQSQRLFTPEV</sequence>
<accession>A0ABP8QFZ5</accession>
<reference evidence="3" key="1">
    <citation type="journal article" date="2019" name="Int. J. Syst. Evol. Microbiol.">
        <title>The Global Catalogue of Microorganisms (GCM) 10K type strain sequencing project: providing services to taxonomists for standard genome sequencing and annotation.</title>
        <authorList>
            <consortium name="The Broad Institute Genomics Platform"/>
            <consortium name="The Broad Institute Genome Sequencing Center for Infectious Disease"/>
            <person name="Wu L."/>
            <person name="Ma J."/>
        </authorList>
    </citation>
    <scope>NUCLEOTIDE SEQUENCE [LARGE SCALE GENOMIC DNA]</scope>
    <source>
        <strain evidence="3">JCM 32226</strain>
    </source>
</reference>
<organism evidence="2 3">
    <name type="scientific">Pseudaeromonas paramecii</name>
    <dbReference type="NCBI Taxonomy" id="2138166"/>
    <lineage>
        <taxon>Bacteria</taxon>
        <taxon>Pseudomonadati</taxon>
        <taxon>Pseudomonadota</taxon>
        <taxon>Gammaproteobacteria</taxon>
        <taxon>Aeromonadales</taxon>
        <taxon>Aeromonadaceae</taxon>
        <taxon>Pseudaeromonas</taxon>
    </lineage>
</organism>
<dbReference type="Gene3D" id="3.90.1200.10">
    <property type="match status" value="1"/>
</dbReference>
<dbReference type="Proteomes" id="UP001501321">
    <property type="component" value="Unassembled WGS sequence"/>
</dbReference>
<dbReference type="Pfam" id="PF01636">
    <property type="entry name" value="APH"/>
    <property type="match status" value="1"/>
</dbReference>
<evidence type="ECO:0000313" key="2">
    <source>
        <dbReference type="EMBL" id="GAA4501296.1"/>
    </source>
</evidence>
<dbReference type="InterPro" id="IPR002575">
    <property type="entry name" value="Aminoglycoside_PTrfase"/>
</dbReference>
<protein>
    <submittedName>
        <fullName evidence="2">Phosphotransferase</fullName>
    </submittedName>
</protein>
<keyword evidence="3" id="KW-1185">Reference proteome</keyword>
<feature type="domain" description="Aminoglycoside phosphotransferase" evidence="1">
    <location>
        <begin position="51"/>
        <end position="225"/>
    </location>
</feature>
<comment type="caution">
    <text evidence="2">The sequence shown here is derived from an EMBL/GenBank/DDBJ whole genome shotgun (WGS) entry which is preliminary data.</text>
</comment>
<dbReference type="SUPFAM" id="SSF56112">
    <property type="entry name" value="Protein kinase-like (PK-like)"/>
    <property type="match status" value="1"/>
</dbReference>
<evidence type="ECO:0000259" key="1">
    <source>
        <dbReference type="Pfam" id="PF01636"/>
    </source>
</evidence>
<proteinExistence type="predicted"/>